<accession>A0A2T0RJU6</accession>
<evidence type="ECO:0000256" key="4">
    <source>
        <dbReference type="ARBA" id="ARBA00010662"/>
    </source>
</evidence>
<evidence type="ECO:0000256" key="7">
    <source>
        <dbReference type="RuleBase" id="RU365095"/>
    </source>
</evidence>
<dbReference type="UniPathway" id="UPA00115">
    <property type="reaction ID" value="UER00409"/>
</dbReference>
<keyword evidence="7" id="KW-0378">Hydrolase</keyword>
<comment type="similarity">
    <text evidence="4 7">Belongs to the glucosamine/galactosamine-6-phosphate isomerase family. 6-phosphogluconolactonase subfamily.</text>
</comment>
<evidence type="ECO:0000259" key="8">
    <source>
        <dbReference type="Pfam" id="PF01182"/>
    </source>
</evidence>
<dbReference type="InterPro" id="IPR037171">
    <property type="entry name" value="NagB/RpiA_transferase-like"/>
</dbReference>
<protein>
    <recommendedName>
        <fullName evidence="6 7">6-phosphogluconolactonase</fullName>
        <shortName evidence="7">6PGL</shortName>
        <ecNumber evidence="5 7">3.1.1.31</ecNumber>
    </recommendedName>
</protein>
<comment type="function">
    <text evidence="2 7">Hydrolysis of 6-phosphogluconolactone to 6-phosphogluconate.</text>
</comment>
<comment type="pathway">
    <text evidence="3 7">Carbohydrate degradation; pentose phosphate pathway; D-ribulose 5-phosphate from D-glucose 6-phosphate (oxidative stage): step 2/3.</text>
</comment>
<comment type="caution">
    <text evidence="9">The sequence shown here is derived from an EMBL/GenBank/DDBJ whole genome shotgun (WGS) entry which is preliminary data.</text>
</comment>
<dbReference type="InterPro" id="IPR039104">
    <property type="entry name" value="6PGL"/>
</dbReference>
<evidence type="ECO:0000256" key="2">
    <source>
        <dbReference type="ARBA" id="ARBA00002681"/>
    </source>
</evidence>
<evidence type="ECO:0000256" key="3">
    <source>
        <dbReference type="ARBA" id="ARBA00004961"/>
    </source>
</evidence>
<dbReference type="Gene3D" id="3.40.50.1360">
    <property type="match status" value="1"/>
</dbReference>
<dbReference type="AlphaFoldDB" id="A0A2T0RJU6"/>
<feature type="domain" description="Glucosamine/galactosamine-6-phosphate isomerase" evidence="8">
    <location>
        <begin position="14"/>
        <end position="227"/>
    </location>
</feature>
<comment type="catalytic activity">
    <reaction evidence="1 7">
        <text>6-phospho-D-glucono-1,5-lactone + H2O = 6-phospho-D-gluconate + H(+)</text>
        <dbReference type="Rhea" id="RHEA:12556"/>
        <dbReference type="ChEBI" id="CHEBI:15377"/>
        <dbReference type="ChEBI" id="CHEBI:15378"/>
        <dbReference type="ChEBI" id="CHEBI:57955"/>
        <dbReference type="ChEBI" id="CHEBI:58759"/>
        <dbReference type="EC" id="3.1.1.31"/>
    </reaction>
</comment>
<dbReference type="PANTHER" id="PTHR11054:SF0">
    <property type="entry name" value="6-PHOSPHOGLUCONOLACTONASE"/>
    <property type="match status" value="1"/>
</dbReference>
<dbReference type="EC" id="3.1.1.31" evidence="5 7"/>
<dbReference type="Pfam" id="PF01182">
    <property type="entry name" value="Glucosamine_iso"/>
    <property type="match status" value="1"/>
</dbReference>
<gene>
    <name evidence="7" type="primary">pgl</name>
    <name evidence="9" type="ORF">CLV78_10962</name>
</gene>
<dbReference type="GO" id="GO:0017057">
    <property type="term" value="F:6-phosphogluconolactonase activity"/>
    <property type="evidence" value="ECO:0007669"/>
    <property type="project" value="UniProtKB-UniRule"/>
</dbReference>
<dbReference type="GO" id="GO:0006098">
    <property type="term" value="P:pentose-phosphate shunt"/>
    <property type="evidence" value="ECO:0007669"/>
    <property type="project" value="UniProtKB-UniPathway"/>
</dbReference>
<dbReference type="InterPro" id="IPR006148">
    <property type="entry name" value="Glc/Gal-6P_isomerase"/>
</dbReference>
<dbReference type="CDD" id="cd01400">
    <property type="entry name" value="6PGL"/>
    <property type="match status" value="1"/>
</dbReference>
<reference evidence="9 10" key="1">
    <citation type="submission" date="2018-03" db="EMBL/GenBank/DDBJ databases">
        <title>Genomic Encyclopedia of Archaeal and Bacterial Type Strains, Phase II (KMG-II): from individual species to whole genera.</title>
        <authorList>
            <person name="Goeker M."/>
        </authorList>
    </citation>
    <scope>NUCLEOTIDE SEQUENCE [LARGE SCALE GENOMIC DNA]</scope>
    <source>
        <strain evidence="9 10">DSM 29328</strain>
    </source>
</reference>
<evidence type="ECO:0000256" key="6">
    <source>
        <dbReference type="ARBA" id="ARBA00020337"/>
    </source>
</evidence>
<dbReference type="PANTHER" id="PTHR11054">
    <property type="entry name" value="6-PHOSPHOGLUCONOLACTONASE"/>
    <property type="match status" value="1"/>
</dbReference>
<evidence type="ECO:0000256" key="1">
    <source>
        <dbReference type="ARBA" id="ARBA00000832"/>
    </source>
</evidence>
<sequence>MEGNQGMKFIEYPDRDLMMIDLADRISSELKNTLLTQDRATLCVPGGTTPGPAFDSLSASVLDWSRVTVLLNDERWVPEDHPRSNTRLLRERLLVGQAAAANYQPLHADTETPEDSLEMLGAQIRDVLPITVLLLGMGVDMHTASLFPGADKLDQALSDDAPALMALRADAAGEPRMTLTAPVLKGALSTHILITGPEKRAALERARTLSPREAPVKTVLGDATVHWAE</sequence>
<dbReference type="GO" id="GO:0005975">
    <property type="term" value="P:carbohydrate metabolic process"/>
    <property type="evidence" value="ECO:0007669"/>
    <property type="project" value="UniProtKB-UniRule"/>
</dbReference>
<name>A0A2T0RJU6_9RHOB</name>
<proteinExistence type="inferred from homology"/>
<dbReference type="SUPFAM" id="SSF100950">
    <property type="entry name" value="NagB/RpiA/CoA transferase-like"/>
    <property type="match status" value="1"/>
</dbReference>
<dbReference type="InterPro" id="IPR005900">
    <property type="entry name" value="6-phosphogluconolactonase_DevB"/>
</dbReference>
<keyword evidence="10" id="KW-1185">Reference proteome</keyword>
<evidence type="ECO:0000313" key="10">
    <source>
        <dbReference type="Proteomes" id="UP000239480"/>
    </source>
</evidence>
<evidence type="ECO:0000313" key="9">
    <source>
        <dbReference type="EMBL" id="PRY21449.1"/>
    </source>
</evidence>
<organism evidence="9 10">
    <name type="scientific">Aliiruegeria haliotis</name>
    <dbReference type="NCBI Taxonomy" id="1280846"/>
    <lineage>
        <taxon>Bacteria</taxon>
        <taxon>Pseudomonadati</taxon>
        <taxon>Pseudomonadota</taxon>
        <taxon>Alphaproteobacteria</taxon>
        <taxon>Rhodobacterales</taxon>
        <taxon>Roseobacteraceae</taxon>
        <taxon>Aliiruegeria</taxon>
    </lineage>
</organism>
<evidence type="ECO:0000256" key="5">
    <source>
        <dbReference type="ARBA" id="ARBA00013198"/>
    </source>
</evidence>
<dbReference type="Proteomes" id="UP000239480">
    <property type="component" value="Unassembled WGS sequence"/>
</dbReference>
<dbReference type="EMBL" id="PVTD01000009">
    <property type="protein sequence ID" value="PRY21449.1"/>
    <property type="molecule type" value="Genomic_DNA"/>
</dbReference>
<dbReference type="NCBIfam" id="TIGR01198">
    <property type="entry name" value="pgl"/>
    <property type="match status" value="1"/>
</dbReference>